<keyword evidence="5" id="KW-0472">Membrane</keyword>
<dbReference type="GO" id="GO:0000156">
    <property type="term" value="F:phosphorelay response regulator activity"/>
    <property type="evidence" value="ECO:0007669"/>
    <property type="project" value="TreeGrafter"/>
</dbReference>
<evidence type="ECO:0000256" key="4">
    <source>
        <dbReference type="ARBA" id="ARBA00022777"/>
    </source>
</evidence>
<feature type="domain" description="Histidine kinase" evidence="6">
    <location>
        <begin position="163"/>
        <end position="371"/>
    </location>
</feature>
<accession>A0A7J0BET4</accession>
<reference evidence="7 8" key="1">
    <citation type="submission" date="2020-05" db="EMBL/GenBank/DDBJ databases">
        <title>Draft genome sequence of Desulfovibrio sp. strain HN2T.</title>
        <authorList>
            <person name="Ueno A."/>
            <person name="Tamazawa S."/>
            <person name="Tamamura S."/>
            <person name="Murakami T."/>
            <person name="Kiyama T."/>
            <person name="Inomata H."/>
            <person name="Amano Y."/>
            <person name="Miyakawa K."/>
            <person name="Tamaki H."/>
            <person name="Naganuma T."/>
            <person name="Kaneko K."/>
        </authorList>
    </citation>
    <scope>NUCLEOTIDE SEQUENCE [LARGE SCALE GENOMIC DNA]</scope>
    <source>
        <strain evidence="7 8">HN2</strain>
    </source>
</reference>
<dbReference type="CDD" id="cd00130">
    <property type="entry name" value="PAS"/>
    <property type="match status" value="1"/>
</dbReference>
<evidence type="ECO:0000256" key="3">
    <source>
        <dbReference type="ARBA" id="ARBA00022679"/>
    </source>
</evidence>
<evidence type="ECO:0000256" key="5">
    <source>
        <dbReference type="ARBA" id="ARBA00023136"/>
    </source>
</evidence>
<dbReference type="SUPFAM" id="SSF55874">
    <property type="entry name" value="ATPase domain of HSP90 chaperone/DNA topoisomerase II/histidine kinase"/>
    <property type="match status" value="1"/>
</dbReference>
<dbReference type="Gene3D" id="3.30.450.20">
    <property type="entry name" value="PAS domain"/>
    <property type="match status" value="1"/>
</dbReference>
<evidence type="ECO:0000259" key="6">
    <source>
        <dbReference type="PROSITE" id="PS50109"/>
    </source>
</evidence>
<dbReference type="Gene3D" id="3.30.565.10">
    <property type="entry name" value="Histidine kinase-like ATPase, C-terminal domain"/>
    <property type="match status" value="1"/>
</dbReference>
<keyword evidence="3" id="KW-0808">Transferase</keyword>
<comment type="caution">
    <text evidence="7">The sequence shown here is derived from an EMBL/GenBank/DDBJ whole genome shotgun (WGS) entry which is preliminary data.</text>
</comment>
<dbReference type="GO" id="GO:0030295">
    <property type="term" value="F:protein kinase activator activity"/>
    <property type="evidence" value="ECO:0007669"/>
    <property type="project" value="TreeGrafter"/>
</dbReference>
<evidence type="ECO:0000256" key="2">
    <source>
        <dbReference type="ARBA" id="ARBA00012438"/>
    </source>
</evidence>
<dbReference type="PANTHER" id="PTHR42878:SF14">
    <property type="entry name" value="OSMOLARITY TWO-COMPONENT SYSTEM PROTEIN SSK1"/>
    <property type="match status" value="1"/>
</dbReference>
<dbReference type="InterPro" id="IPR050351">
    <property type="entry name" value="BphY/WalK/GraS-like"/>
</dbReference>
<dbReference type="Proteomes" id="UP000503840">
    <property type="component" value="Unassembled WGS sequence"/>
</dbReference>
<dbReference type="GO" id="GO:0004673">
    <property type="term" value="F:protein histidine kinase activity"/>
    <property type="evidence" value="ECO:0007669"/>
    <property type="project" value="UniProtKB-EC"/>
</dbReference>
<dbReference type="AlphaFoldDB" id="A0A7J0BET4"/>
<dbReference type="SMART" id="SM00387">
    <property type="entry name" value="HATPase_c"/>
    <property type="match status" value="1"/>
</dbReference>
<comment type="catalytic activity">
    <reaction evidence="1">
        <text>ATP + protein L-histidine = ADP + protein N-phospho-L-histidine.</text>
        <dbReference type="EC" id="2.7.13.3"/>
    </reaction>
</comment>
<dbReference type="GO" id="GO:0007234">
    <property type="term" value="P:osmosensory signaling via phosphorelay pathway"/>
    <property type="evidence" value="ECO:0007669"/>
    <property type="project" value="TreeGrafter"/>
</dbReference>
<organism evidence="7 8">
    <name type="scientific">Desulfovibrio subterraneus</name>
    <dbReference type="NCBI Taxonomy" id="2718620"/>
    <lineage>
        <taxon>Bacteria</taxon>
        <taxon>Pseudomonadati</taxon>
        <taxon>Thermodesulfobacteriota</taxon>
        <taxon>Desulfovibrionia</taxon>
        <taxon>Desulfovibrionales</taxon>
        <taxon>Desulfovibrionaceae</taxon>
        <taxon>Desulfovibrio</taxon>
    </lineage>
</organism>
<dbReference type="InterPro" id="IPR005467">
    <property type="entry name" value="His_kinase_dom"/>
</dbReference>
<dbReference type="RefSeq" id="WP_174403387.1">
    <property type="nucleotide sequence ID" value="NZ_BLVO01000001.1"/>
</dbReference>
<evidence type="ECO:0000313" key="7">
    <source>
        <dbReference type="EMBL" id="GFM31675.1"/>
    </source>
</evidence>
<keyword evidence="8" id="KW-1185">Reference proteome</keyword>
<evidence type="ECO:0000256" key="1">
    <source>
        <dbReference type="ARBA" id="ARBA00000085"/>
    </source>
</evidence>
<dbReference type="GO" id="GO:0016020">
    <property type="term" value="C:membrane"/>
    <property type="evidence" value="ECO:0007669"/>
    <property type="project" value="UniProtKB-SubCell"/>
</dbReference>
<dbReference type="PROSITE" id="PS50109">
    <property type="entry name" value="HIS_KIN"/>
    <property type="match status" value="1"/>
</dbReference>
<dbReference type="Pfam" id="PF13426">
    <property type="entry name" value="PAS_9"/>
    <property type="match status" value="1"/>
</dbReference>
<name>A0A7J0BET4_9BACT</name>
<dbReference type="EMBL" id="BLVO01000001">
    <property type="protein sequence ID" value="GFM31675.1"/>
    <property type="molecule type" value="Genomic_DNA"/>
</dbReference>
<gene>
    <name evidence="7" type="ORF">DSM101010T_00400</name>
</gene>
<dbReference type="CDD" id="cd00075">
    <property type="entry name" value="HATPase"/>
    <property type="match status" value="1"/>
</dbReference>
<dbReference type="InterPro" id="IPR000014">
    <property type="entry name" value="PAS"/>
</dbReference>
<protein>
    <recommendedName>
        <fullName evidence="2">histidine kinase</fullName>
        <ecNumber evidence="2">2.7.13.3</ecNumber>
    </recommendedName>
</protein>
<proteinExistence type="predicted"/>
<dbReference type="InterPro" id="IPR036890">
    <property type="entry name" value="HATPase_C_sf"/>
</dbReference>
<dbReference type="InterPro" id="IPR003594">
    <property type="entry name" value="HATPase_dom"/>
</dbReference>
<dbReference type="EC" id="2.7.13.3" evidence="2"/>
<sequence>MVNPAGNTKEAAQEIQRLRDKVAGVLQGLVAQTVPIAFTVLSMNRAVVYANEAACKLFGVDSEEEILGRRPGEIISCVHANKQDACGSSVCCEYCGNVKAVLGVSTAGEACEESRLLTEHKGRIKALNLRVQAYRLELGEDVFALCYLTDISREKYREMLETLFLHDSLNALGGILGAVRIMRGQVDSCYANLAQAAEERTDQLIREVQFFQTFFAAEQGEFVPAPEPMQAVGFLNDLKLLGGLFPCAEDKRIIVDEAEEDAFFVTDRHLLQRSMENLLKNALEASSKGDEVHLGFMRKGRNVFFYVRSRPFMPQHIQAQLFQRTFSTKRRGLGLGTYSARMFVTNYLGGSVSFESSPDEGTVFWVQIPVD</sequence>
<keyword evidence="4 7" id="KW-0418">Kinase</keyword>
<dbReference type="Pfam" id="PF02518">
    <property type="entry name" value="HATPase_c"/>
    <property type="match status" value="1"/>
</dbReference>
<dbReference type="InterPro" id="IPR035965">
    <property type="entry name" value="PAS-like_dom_sf"/>
</dbReference>
<evidence type="ECO:0000313" key="8">
    <source>
        <dbReference type="Proteomes" id="UP000503840"/>
    </source>
</evidence>
<dbReference type="SUPFAM" id="SSF55785">
    <property type="entry name" value="PYP-like sensor domain (PAS domain)"/>
    <property type="match status" value="1"/>
</dbReference>
<dbReference type="PANTHER" id="PTHR42878">
    <property type="entry name" value="TWO-COMPONENT HISTIDINE KINASE"/>
    <property type="match status" value="1"/>
</dbReference>